<comment type="caution">
    <text evidence="10">The sequence shown here is derived from an EMBL/GenBank/DDBJ whole genome shotgun (WGS) entry which is preliminary data.</text>
</comment>
<dbReference type="AlphaFoldDB" id="A0AAE2SXA5"/>
<evidence type="ECO:0000256" key="3">
    <source>
        <dbReference type="ARBA" id="ARBA00022448"/>
    </source>
</evidence>
<evidence type="ECO:0000256" key="6">
    <source>
        <dbReference type="ARBA" id="ARBA00022989"/>
    </source>
</evidence>
<dbReference type="GO" id="GO:0043190">
    <property type="term" value="C:ATP-binding cassette (ABC) transporter complex"/>
    <property type="evidence" value="ECO:0007669"/>
    <property type="project" value="InterPro"/>
</dbReference>
<feature type="transmembrane region" description="Helical" evidence="8">
    <location>
        <begin position="140"/>
        <end position="159"/>
    </location>
</feature>
<gene>
    <name evidence="10" type="ORF">GGE16_002588</name>
</gene>
<evidence type="ECO:0000256" key="7">
    <source>
        <dbReference type="ARBA" id="ARBA00023136"/>
    </source>
</evidence>
<accession>A0AAE2SXA5</accession>
<dbReference type="InterPro" id="IPR000515">
    <property type="entry name" value="MetI-like"/>
</dbReference>
<evidence type="ECO:0000256" key="8">
    <source>
        <dbReference type="RuleBase" id="RU363032"/>
    </source>
</evidence>
<proteinExistence type="inferred from homology"/>
<evidence type="ECO:0000256" key="2">
    <source>
        <dbReference type="ARBA" id="ARBA00010072"/>
    </source>
</evidence>
<feature type="domain" description="ABC transmembrane type-1" evidence="9">
    <location>
        <begin position="175"/>
        <end position="364"/>
    </location>
</feature>
<dbReference type="PANTHER" id="PTHR30614:SF41">
    <property type="entry name" value="INNER MEMBRANE AMINO-ACID ABC TRANSPORTER PERMEASE PROTEIN YHDY"/>
    <property type="match status" value="1"/>
</dbReference>
<evidence type="ECO:0000259" key="9">
    <source>
        <dbReference type="PROSITE" id="PS50928"/>
    </source>
</evidence>
<feature type="transmembrane region" description="Helical" evidence="8">
    <location>
        <begin position="247"/>
        <end position="266"/>
    </location>
</feature>
<dbReference type="RefSeq" id="WP_097618867.1">
    <property type="nucleotide sequence ID" value="NZ_JACHAZ010000001.1"/>
</dbReference>
<dbReference type="SUPFAM" id="SSF161098">
    <property type="entry name" value="MetI-like"/>
    <property type="match status" value="1"/>
</dbReference>
<protein>
    <submittedName>
        <fullName evidence="10">General L-amino acid transport system permease protein</fullName>
    </submittedName>
</protein>
<evidence type="ECO:0000313" key="11">
    <source>
        <dbReference type="Proteomes" id="UP000538507"/>
    </source>
</evidence>
<dbReference type="Gene3D" id="1.10.3720.10">
    <property type="entry name" value="MetI-like"/>
    <property type="match status" value="1"/>
</dbReference>
<feature type="transmembrane region" description="Helical" evidence="8">
    <location>
        <begin position="171"/>
        <end position="198"/>
    </location>
</feature>
<evidence type="ECO:0000256" key="1">
    <source>
        <dbReference type="ARBA" id="ARBA00004429"/>
    </source>
</evidence>
<dbReference type="InterPro" id="IPR010065">
    <property type="entry name" value="AA_ABC_transptr_permease_3TM"/>
</dbReference>
<name>A0AAE2SXA5_RHILE</name>
<feature type="transmembrane region" description="Helical" evidence="8">
    <location>
        <begin position="303"/>
        <end position="326"/>
    </location>
</feature>
<dbReference type="Pfam" id="PF00528">
    <property type="entry name" value="BPD_transp_1"/>
    <property type="match status" value="1"/>
</dbReference>
<dbReference type="InterPro" id="IPR043429">
    <property type="entry name" value="ArtM/GltK/GlnP/TcyL/YhdX-like"/>
</dbReference>
<comment type="subcellular location">
    <subcellularLocation>
        <location evidence="1">Cell inner membrane</location>
        <topology evidence="1">Multi-pass membrane protein</topology>
    </subcellularLocation>
    <subcellularLocation>
        <location evidence="8">Cell membrane</location>
        <topology evidence="8">Multi-pass membrane protein</topology>
    </subcellularLocation>
</comment>
<dbReference type="GO" id="GO:0006865">
    <property type="term" value="P:amino acid transport"/>
    <property type="evidence" value="ECO:0007669"/>
    <property type="project" value="TreeGrafter"/>
</dbReference>
<dbReference type="GO" id="GO:0022857">
    <property type="term" value="F:transmembrane transporter activity"/>
    <property type="evidence" value="ECO:0007669"/>
    <property type="project" value="InterPro"/>
</dbReference>
<feature type="transmembrane region" description="Helical" evidence="8">
    <location>
        <begin position="210"/>
        <end position="235"/>
    </location>
</feature>
<dbReference type="Proteomes" id="UP000538507">
    <property type="component" value="Unassembled WGS sequence"/>
</dbReference>
<dbReference type="EMBL" id="JACIGO010000002">
    <property type="protein sequence ID" value="MBB4290548.1"/>
    <property type="molecule type" value="Genomic_DNA"/>
</dbReference>
<dbReference type="NCBIfam" id="TIGR01726">
    <property type="entry name" value="HEQRo_perm_3TM"/>
    <property type="match status" value="1"/>
</dbReference>
<dbReference type="PANTHER" id="PTHR30614">
    <property type="entry name" value="MEMBRANE COMPONENT OF AMINO ACID ABC TRANSPORTER"/>
    <property type="match status" value="1"/>
</dbReference>
<sequence>MSVADKPFVRTSILAAEPPPRGERGAAAWIRRNLLATPKDIILTILALALIAWAVPHLVNWLFIQAVWSGPDRTFCATTIQGGIQPDGWSGACWAFVSAKYDQFIFGRYPLDERWRPAIVGILFILLLVPMLIPSAPRKGLNAILLFGVLPVIAFWLLHGGFGLEVVDTPLWGGLMVTLVLSFVGIAVSLPCGILLALGRRSKMPVIRMLCVTFIEVIRGVPLITVLFMASVMLPLFLPTGWNVDKLLRALIGVSIFTSAYMAEVIRGGLQAIPKGQFEGADSLGLGYWQKTRLIIMPQAIKLVIPSIVNTFIGTFKDTSLVTIIGMFDLLGIVKQNFSDANWASAVTPITGLIFAGFIFWLFCFGMSRYSGFMERHLDTGHKR</sequence>
<feature type="transmembrane region" description="Helical" evidence="8">
    <location>
        <begin position="115"/>
        <end position="133"/>
    </location>
</feature>
<evidence type="ECO:0000313" key="10">
    <source>
        <dbReference type="EMBL" id="MBB4290548.1"/>
    </source>
</evidence>
<dbReference type="CDD" id="cd06261">
    <property type="entry name" value="TM_PBP2"/>
    <property type="match status" value="1"/>
</dbReference>
<dbReference type="InterPro" id="IPR035906">
    <property type="entry name" value="MetI-like_sf"/>
</dbReference>
<comment type="similarity">
    <text evidence="2">Belongs to the binding-protein-dependent transport system permease family. HisMQ subfamily.</text>
</comment>
<reference evidence="10 11" key="1">
    <citation type="submission" date="2020-08" db="EMBL/GenBank/DDBJ databases">
        <title>Genomic Encyclopedia of Type Strains, Phase IV (KMG-V): Genome sequencing to study the core and pangenomes of soil and plant-associated prokaryotes.</title>
        <authorList>
            <person name="Whitman W."/>
        </authorList>
    </citation>
    <scope>NUCLEOTIDE SEQUENCE [LARGE SCALE GENOMIC DNA]</scope>
    <source>
        <strain evidence="10 11">SEMIA 415</strain>
    </source>
</reference>
<keyword evidence="7 8" id="KW-0472">Membrane</keyword>
<keyword evidence="3 8" id="KW-0813">Transport</keyword>
<keyword evidence="6 8" id="KW-1133">Transmembrane helix</keyword>
<keyword evidence="4" id="KW-1003">Cell membrane</keyword>
<dbReference type="PROSITE" id="PS50928">
    <property type="entry name" value="ABC_TM1"/>
    <property type="match status" value="1"/>
</dbReference>
<feature type="transmembrane region" description="Helical" evidence="8">
    <location>
        <begin position="346"/>
        <end position="367"/>
    </location>
</feature>
<feature type="transmembrane region" description="Helical" evidence="8">
    <location>
        <begin position="41"/>
        <end position="64"/>
    </location>
</feature>
<evidence type="ECO:0000256" key="4">
    <source>
        <dbReference type="ARBA" id="ARBA00022475"/>
    </source>
</evidence>
<evidence type="ECO:0000256" key="5">
    <source>
        <dbReference type="ARBA" id="ARBA00022692"/>
    </source>
</evidence>
<keyword evidence="5 8" id="KW-0812">Transmembrane</keyword>
<organism evidence="10 11">
    <name type="scientific">Rhizobium leguminosarum</name>
    <dbReference type="NCBI Taxonomy" id="384"/>
    <lineage>
        <taxon>Bacteria</taxon>
        <taxon>Pseudomonadati</taxon>
        <taxon>Pseudomonadota</taxon>
        <taxon>Alphaproteobacteria</taxon>
        <taxon>Hyphomicrobiales</taxon>
        <taxon>Rhizobiaceae</taxon>
        <taxon>Rhizobium/Agrobacterium group</taxon>
        <taxon>Rhizobium</taxon>
    </lineage>
</organism>